<comment type="caution">
    <text evidence="3">The sequence shown here is derived from an EMBL/GenBank/DDBJ whole genome shotgun (WGS) entry which is preliminary data.</text>
</comment>
<evidence type="ECO:0000256" key="1">
    <source>
        <dbReference type="SAM" id="MobiDB-lite"/>
    </source>
</evidence>
<name>A0AAD7TI41_9APHY</name>
<dbReference type="InterPro" id="IPR040976">
    <property type="entry name" value="Pkinase_fungal"/>
</dbReference>
<evidence type="ECO:0000259" key="2">
    <source>
        <dbReference type="Pfam" id="PF17667"/>
    </source>
</evidence>
<feature type="domain" description="Fungal-type protein kinase" evidence="2">
    <location>
        <begin position="164"/>
        <end position="536"/>
    </location>
</feature>
<dbReference type="PANTHER" id="PTHR38248:SF2">
    <property type="entry name" value="FUNK1 11"/>
    <property type="match status" value="1"/>
</dbReference>
<feature type="region of interest" description="Disordered" evidence="1">
    <location>
        <begin position="611"/>
        <end position="650"/>
    </location>
</feature>
<dbReference type="PROSITE" id="PS00109">
    <property type="entry name" value="PROTEIN_KINASE_TYR"/>
    <property type="match status" value="1"/>
</dbReference>
<proteinExistence type="predicted"/>
<dbReference type="GO" id="GO:0004672">
    <property type="term" value="F:protein kinase activity"/>
    <property type="evidence" value="ECO:0007669"/>
    <property type="project" value="InterPro"/>
</dbReference>
<dbReference type="AlphaFoldDB" id="A0AAD7TI41"/>
<feature type="compositionally biased region" description="Low complexity" evidence="1">
    <location>
        <begin position="629"/>
        <end position="647"/>
    </location>
</feature>
<keyword evidence="4" id="KW-1185">Reference proteome</keyword>
<dbReference type="InterPro" id="IPR008266">
    <property type="entry name" value="Tyr_kinase_AS"/>
</dbReference>
<evidence type="ECO:0000313" key="4">
    <source>
        <dbReference type="Proteomes" id="UP001215151"/>
    </source>
</evidence>
<dbReference type="Proteomes" id="UP001215151">
    <property type="component" value="Unassembled WGS sequence"/>
</dbReference>
<dbReference type="Pfam" id="PF17667">
    <property type="entry name" value="Pkinase_fungal"/>
    <property type="match status" value="1"/>
</dbReference>
<dbReference type="EMBL" id="JAPEVG010000503">
    <property type="protein sequence ID" value="KAJ8462010.1"/>
    <property type="molecule type" value="Genomic_DNA"/>
</dbReference>
<organism evidence="3 4">
    <name type="scientific">Trametes cubensis</name>
    <dbReference type="NCBI Taxonomy" id="1111947"/>
    <lineage>
        <taxon>Eukaryota</taxon>
        <taxon>Fungi</taxon>
        <taxon>Dikarya</taxon>
        <taxon>Basidiomycota</taxon>
        <taxon>Agaricomycotina</taxon>
        <taxon>Agaricomycetes</taxon>
        <taxon>Polyporales</taxon>
        <taxon>Polyporaceae</taxon>
        <taxon>Trametes</taxon>
    </lineage>
</organism>
<reference evidence="3" key="1">
    <citation type="submission" date="2022-11" db="EMBL/GenBank/DDBJ databases">
        <title>Genome Sequence of Cubamyces cubensis.</title>
        <authorList>
            <person name="Buettner E."/>
        </authorList>
    </citation>
    <scope>NUCLEOTIDE SEQUENCE</scope>
    <source>
        <strain evidence="3">MPL-01</strain>
    </source>
</reference>
<feature type="region of interest" description="Disordered" evidence="1">
    <location>
        <begin position="1"/>
        <end position="25"/>
    </location>
</feature>
<sequence>MANPSIHATPLRRVPTTGPFSASRKPKAATINQELRHTMIHKLTMLDIDKFMEEFVKPVAGEPDDSFFDNLFDSVPTGGQESDMYEAFVDAVNEKKMLGEFCLAVTDSCPDQLDPSKRKVDCGMYPANSCPTKEPRKRTDWTTIEISIEFKKHHVNDDPYDEKEMTGHPVADLRRKNLGQIIAYGSLVFKYQPVTRHFTVVLLGREVRIAMWDRAGVVFSSKFDYKARPAKLGRVFWRLSHASPEARGHDPSAVRILPNTPEYDAMIAWKTETLPFDDHARELFVETLDKDYPWYKLTVHCKDGPKEFLVAKPTFVAPGLAGRGTHGYVAHNIGDPKRPFAYLKDCWRVVHGRSQQEGEILAYLNSKSVRYIPTLLCHGDVPGQETVAQKIWQRVNANSGKKCQMKTHQHYRLVVNEVGKPIYEFSNGKQLVKIITECVFAHKEAYDKAKVIHRDISVGNLLMVPVGKTTKGDTIYRGLLTDWELSKRLEERDLEPRHPDRTGTWQYMSVNALNMPSKEIDVADDLESFLYVLIWCAIRYLPHNCTDVGHFVYYFFDHGETTNHQEYSCGLLKRLAIEAGYLLTNMQKRVIFLREPRPVVVNTTAAPGDPASVAAATSGLDNAPPTPPSTTSADTPASAPVKSSASPLEIPEKDQHPIHVIVTELLQRFMMYYKLQANTGKHAKPVVIAEDVDELYGLDALVRFDTGADEDQVSSFSHEMIPAHERESITKAVNNHRAFGEFLMSFLNNKMVDWPENDRLADQLDPAYRPDKEDKTREKRPRDEDKPVESDGKRLRSDISRA</sequence>
<gene>
    <name evidence="3" type="ORF">ONZ51_g11171</name>
</gene>
<dbReference type="SUPFAM" id="SSF56112">
    <property type="entry name" value="Protein kinase-like (PK-like)"/>
    <property type="match status" value="1"/>
</dbReference>
<protein>
    <recommendedName>
        <fullName evidence="2">Fungal-type protein kinase domain-containing protein</fullName>
    </recommendedName>
</protein>
<dbReference type="Gene3D" id="1.10.510.10">
    <property type="entry name" value="Transferase(Phosphotransferase) domain 1"/>
    <property type="match status" value="1"/>
</dbReference>
<evidence type="ECO:0000313" key="3">
    <source>
        <dbReference type="EMBL" id="KAJ8462010.1"/>
    </source>
</evidence>
<accession>A0AAD7TI41</accession>
<dbReference type="InterPro" id="IPR011009">
    <property type="entry name" value="Kinase-like_dom_sf"/>
</dbReference>
<feature type="region of interest" description="Disordered" evidence="1">
    <location>
        <begin position="760"/>
        <end position="802"/>
    </location>
</feature>
<dbReference type="PANTHER" id="PTHR38248">
    <property type="entry name" value="FUNK1 6"/>
    <property type="match status" value="1"/>
</dbReference>